<evidence type="ECO:0000256" key="1">
    <source>
        <dbReference type="ARBA" id="ARBA00004496"/>
    </source>
</evidence>
<dbReference type="AlphaFoldDB" id="A0A5S6Q8B6"/>
<keyword evidence="7" id="KW-1185">Reference proteome</keyword>
<dbReference type="GO" id="GO:0005509">
    <property type="term" value="F:calcium ion binding"/>
    <property type="evidence" value="ECO:0007669"/>
    <property type="project" value="InterPro"/>
</dbReference>
<keyword evidence="5" id="KW-0106">Calcium</keyword>
<evidence type="ECO:0000256" key="3">
    <source>
        <dbReference type="ARBA" id="ARBA00022723"/>
    </source>
</evidence>
<dbReference type="FunFam" id="1.10.238.10:FF:000178">
    <property type="entry name" value="Calmodulin-2 A"/>
    <property type="match status" value="1"/>
</dbReference>
<dbReference type="InterPro" id="IPR011992">
    <property type="entry name" value="EF-hand-dom_pair"/>
</dbReference>
<proteinExistence type="predicted"/>
<reference evidence="8" key="1">
    <citation type="submission" date="2019-12" db="UniProtKB">
        <authorList>
            <consortium name="WormBaseParasite"/>
        </authorList>
    </citation>
    <scope>IDENTIFICATION</scope>
</reference>
<dbReference type="InterPro" id="IPR051426">
    <property type="entry name" value="Peflin/Sorcin_CaBP"/>
</dbReference>
<organism evidence="7 8">
    <name type="scientific">Trichuris muris</name>
    <name type="common">Mouse whipworm</name>
    <dbReference type="NCBI Taxonomy" id="70415"/>
    <lineage>
        <taxon>Eukaryota</taxon>
        <taxon>Metazoa</taxon>
        <taxon>Ecdysozoa</taxon>
        <taxon>Nematoda</taxon>
        <taxon>Enoplea</taxon>
        <taxon>Dorylaimia</taxon>
        <taxon>Trichinellida</taxon>
        <taxon>Trichuridae</taxon>
        <taxon>Trichuris</taxon>
    </lineage>
</organism>
<name>A0A5S6Q8B6_TRIMR</name>
<comment type="subcellular location">
    <subcellularLocation>
        <location evidence="1">Cytoplasm</location>
    </subcellularLocation>
</comment>
<dbReference type="WBParaSite" id="TMUE_1000003459.1">
    <property type="protein sequence ID" value="TMUE_1000003459.1"/>
    <property type="gene ID" value="WBGene00285205"/>
</dbReference>
<evidence type="ECO:0000259" key="6">
    <source>
        <dbReference type="PROSITE" id="PS50222"/>
    </source>
</evidence>
<feature type="domain" description="EF-hand" evidence="6">
    <location>
        <begin position="38"/>
        <end position="73"/>
    </location>
</feature>
<dbReference type="STRING" id="70415.A0A5S6Q8B6"/>
<keyword evidence="4" id="KW-0677">Repeat</keyword>
<dbReference type="PROSITE" id="PS50222">
    <property type="entry name" value="EF_HAND_2"/>
    <property type="match status" value="2"/>
</dbReference>
<dbReference type="InterPro" id="IPR018247">
    <property type="entry name" value="EF_Hand_1_Ca_BS"/>
</dbReference>
<dbReference type="SUPFAM" id="SSF47473">
    <property type="entry name" value="EF-hand"/>
    <property type="match status" value="1"/>
</dbReference>
<evidence type="ECO:0000256" key="2">
    <source>
        <dbReference type="ARBA" id="ARBA00022490"/>
    </source>
</evidence>
<evidence type="ECO:0000313" key="7">
    <source>
        <dbReference type="Proteomes" id="UP000046395"/>
    </source>
</evidence>
<accession>A0A5S6Q8B6</accession>
<dbReference type="GO" id="GO:0048306">
    <property type="term" value="F:calcium-dependent protein binding"/>
    <property type="evidence" value="ECO:0007669"/>
    <property type="project" value="UniProtKB-ARBA"/>
</dbReference>
<feature type="domain" description="EF-hand" evidence="6">
    <location>
        <begin position="105"/>
        <end position="140"/>
    </location>
</feature>
<sequence>MNILKWAASKVPVDKGSQSPPPPSNIPRYGQPYGMVGVDRNWLMQIFSSVDKDGSGQITATELQGALSNGSWTPFNAETVRLLISMFDNNGDGTVNFDEFYALWKYVTDWTSTFRGFDQDSSGSIDKHELANAMTAFGYRFSPHFYEVLLRKFDRSATGKVRFDDFIQLCIVLQILTASFRDKDTDFDGWVTISYEDFLTMVFQLRL</sequence>
<dbReference type="GO" id="GO:0043226">
    <property type="term" value="C:organelle"/>
    <property type="evidence" value="ECO:0007669"/>
    <property type="project" value="UniProtKB-ARBA"/>
</dbReference>
<dbReference type="GO" id="GO:0005737">
    <property type="term" value="C:cytoplasm"/>
    <property type="evidence" value="ECO:0007669"/>
    <property type="project" value="UniProtKB-SubCell"/>
</dbReference>
<dbReference type="Proteomes" id="UP000046395">
    <property type="component" value="Unassembled WGS sequence"/>
</dbReference>
<protein>
    <submittedName>
        <fullName evidence="8">EF-hand domain-containing protein</fullName>
    </submittedName>
</protein>
<keyword evidence="3" id="KW-0479">Metal-binding</keyword>
<dbReference type="Gene3D" id="1.10.238.10">
    <property type="entry name" value="EF-hand"/>
    <property type="match status" value="1"/>
</dbReference>
<evidence type="ECO:0000313" key="8">
    <source>
        <dbReference type="WBParaSite" id="TMUE_1000003459.1"/>
    </source>
</evidence>
<evidence type="ECO:0000256" key="4">
    <source>
        <dbReference type="ARBA" id="ARBA00022737"/>
    </source>
</evidence>
<evidence type="ECO:0000256" key="5">
    <source>
        <dbReference type="ARBA" id="ARBA00022837"/>
    </source>
</evidence>
<dbReference type="Pfam" id="PF13499">
    <property type="entry name" value="EF-hand_7"/>
    <property type="match status" value="2"/>
</dbReference>
<dbReference type="InterPro" id="IPR002048">
    <property type="entry name" value="EF_hand_dom"/>
</dbReference>
<keyword evidence="2" id="KW-0963">Cytoplasm</keyword>
<dbReference type="PANTHER" id="PTHR46212:SF9">
    <property type="entry name" value="PROGRAMMED CELL DEATH PROTEIN 6"/>
    <property type="match status" value="1"/>
</dbReference>
<dbReference type="PROSITE" id="PS00018">
    <property type="entry name" value="EF_HAND_1"/>
    <property type="match status" value="2"/>
</dbReference>
<dbReference type="SMART" id="SM00054">
    <property type="entry name" value="EFh"/>
    <property type="match status" value="5"/>
</dbReference>
<dbReference type="PANTHER" id="PTHR46212">
    <property type="entry name" value="PEFLIN"/>
    <property type="match status" value="1"/>
</dbReference>